<dbReference type="RefSeq" id="XP_014680238.1">
    <property type="nucleotide sequence ID" value="XM_014824752.1"/>
</dbReference>
<dbReference type="InterPro" id="IPR006926">
    <property type="entry name" value="Vps16_N"/>
</dbReference>
<feature type="non-terminal residue" evidence="3">
    <location>
        <position position="1"/>
    </location>
</feature>
<name>A0ABM1F717_PRICU</name>
<gene>
    <name evidence="3" type="primary">LOC106820215</name>
</gene>
<dbReference type="PANTHER" id="PTHR12811">
    <property type="entry name" value="VACUOLAR PROTEIN SORTING VPS16"/>
    <property type="match status" value="1"/>
</dbReference>
<evidence type="ECO:0000259" key="1">
    <source>
        <dbReference type="Pfam" id="PF04841"/>
    </source>
</evidence>
<evidence type="ECO:0000313" key="3">
    <source>
        <dbReference type="RefSeq" id="XP_014680238.1"/>
    </source>
</evidence>
<dbReference type="GeneID" id="106820215"/>
<protein>
    <submittedName>
        <fullName evidence="3">Vacuolar protein sorting-associated protein 16 homolog</fullName>
    </submittedName>
</protein>
<reference evidence="3" key="1">
    <citation type="submission" date="2025-08" db="UniProtKB">
        <authorList>
            <consortium name="RefSeq"/>
        </authorList>
    </citation>
    <scope>IDENTIFICATION</scope>
</reference>
<dbReference type="PANTHER" id="PTHR12811:SF0">
    <property type="entry name" value="VACUOLAR PROTEIN SORTING-ASSOCIATED PROTEIN 16 HOMOLOG"/>
    <property type="match status" value="1"/>
</dbReference>
<sequence length="179" mass="19831">TLSIRQPVLAYTEMAVSVNSKHLALFTANGQIWVGSSDLQKCDCEFDTQCKQRPLQLEWCGTGAVAAYWDKLLLLVGSQKDYIHYAYDYPIRLVPELDGLRLIGQHSHELLQQVPGKRRGAHLAPAGATAQQKLANKAASFGKCFVSDMNPQPFVSMCQMLRVLNAVREPPTALPLTYA</sequence>
<accession>A0ABM1F717</accession>
<proteinExistence type="predicted"/>
<keyword evidence="2" id="KW-1185">Reference proteome</keyword>
<dbReference type="Proteomes" id="UP000695022">
    <property type="component" value="Unplaced"/>
</dbReference>
<feature type="non-terminal residue" evidence="3">
    <location>
        <position position="179"/>
    </location>
</feature>
<dbReference type="Pfam" id="PF04841">
    <property type="entry name" value="Vps16_N"/>
    <property type="match status" value="1"/>
</dbReference>
<evidence type="ECO:0000313" key="2">
    <source>
        <dbReference type="Proteomes" id="UP000695022"/>
    </source>
</evidence>
<dbReference type="InterPro" id="IPR016534">
    <property type="entry name" value="VPS16"/>
</dbReference>
<organism evidence="2 3">
    <name type="scientific">Priapulus caudatus</name>
    <name type="common">Priapulid worm</name>
    <dbReference type="NCBI Taxonomy" id="37621"/>
    <lineage>
        <taxon>Eukaryota</taxon>
        <taxon>Metazoa</taxon>
        <taxon>Ecdysozoa</taxon>
        <taxon>Scalidophora</taxon>
        <taxon>Priapulida</taxon>
        <taxon>Priapulimorpha</taxon>
        <taxon>Priapulimorphida</taxon>
        <taxon>Priapulidae</taxon>
        <taxon>Priapulus</taxon>
    </lineage>
</organism>
<feature type="domain" description="Vps16 N-terminal" evidence="1">
    <location>
        <begin position="11"/>
        <end position="116"/>
    </location>
</feature>